<dbReference type="Proteomes" id="UP001497383">
    <property type="component" value="Chromosome 5"/>
</dbReference>
<organism evidence="3 4">
    <name type="scientific">Lodderomyces beijingensis</name>
    <dbReference type="NCBI Taxonomy" id="1775926"/>
    <lineage>
        <taxon>Eukaryota</taxon>
        <taxon>Fungi</taxon>
        <taxon>Dikarya</taxon>
        <taxon>Ascomycota</taxon>
        <taxon>Saccharomycotina</taxon>
        <taxon>Pichiomycetes</taxon>
        <taxon>Debaryomycetaceae</taxon>
        <taxon>Candida/Lodderomyces clade</taxon>
        <taxon>Lodderomyces</taxon>
    </lineage>
</organism>
<sequence length="582" mass="60721">MRFFTTVVSAFSVVSLAQAQYISPVSDELALEVAPLAVRELARIQERDLLSFQERDLLSTVEGLVSDVNWTSIIDSIDVEGIAGWVNNLLTENNNVQYLDYLLDFLGNTNLVPAAVSFLLSNDETRPIVGDVVLGLLAAGSVFNVTPVFVALKNSGLLYAIIADLIENPNTLPFVVQVLKDTVGGVFSEFFPSTGTTVKATAVVTGAVGTNTISTAITTPVATLRSAAATPAAASVGANSAPAPVGGLSYFGPQQGSVDPNAINTASIANLISAASAQQANGGTGAPAQTIRATTTQVAQTSVALSVGAATTQKVVTTAAPVTNAGGSGFVGTYNLATITGPAFQSLPPSQFGQGPTSINYSALNQLTAALGGGSQKRDTNDAVAEALKEMRKRQQENDEVEEALKKMKRDNIEDLLTTIFSSIVRSNLLNTTIQYLVTDPKFEQSVVLILQGVFEDIASSLGYFFTSSNSTSSSSGFSLADLALLEPLVSALLDSGLLTDIITRAFNDQALQNALYRDLQQILKKRDLVARDETPFVLASQSPAVSSVAIFTVDAANVGSSPSLNLIPGAIAALGLSALML</sequence>
<keyword evidence="4" id="KW-1185">Reference proteome</keyword>
<proteinExistence type="predicted"/>
<protein>
    <recommendedName>
        <fullName evidence="5">GPI-anchored protein</fullName>
    </recommendedName>
</protein>
<accession>A0ABP0ZTA4</accession>
<evidence type="ECO:0000313" key="4">
    <source>
        <dbReference type="Proteomes" id="UP001497383"/>
    </source>
</evidence>
<keyword evidence="1" id="KW-0175">Coiled coil</keyword>
<evidence type="ECO:0008006" key="5">
    <source>
        <dbReference type="Google" id="ProtNLM"/>
    </source>
</evidence>
<feature type="chain" id="PRO_5045632561" description="GPI-anchored protein" evidence="2">
    <location>
        <begin position="20"/>
        <end position="582"/>
    </location>
</feature>
<gene>
    <name evidence="3" type="ORF">LODBEIA_P46540</name>
</gene>
<evidence type="ECO:0000256" key="1">
    <source>
        <dbReference type="SAM" id="Coils"/>
    </source>
</evidence>
<evidence type="ECO:0000313" key="3">
    <source>
        <dbReference type="EMBL" id="CAK9440633.1"/>
    </source>
</evidence>
<feature type="coiled-coil region" evidence="1">
    <location>
        <begin position="377"/>
        <end position="414"/>
    </location>
</feature>
<feature type="signal peptide" evidence="2">
    <location>
        <begin position="1"/>
        <end position="19"/>
    </location>
</feature>
<keyword evidence="2" id="KW-0732">Signal</keyword>
<name>A0ABP0ZTA4_9ASCO</name>
<evidence type="ECO:0000256" key="2">
    <source>
        <dbReference type="SAM" id="SignalP"/>
    </source>
</evidence>
<dbReference type="GeneID" id="92209850"/>
<dbReference type="RefSeq" id="XP_066831592.1">
    <property type="nucleotide sequence ID" value="XM_066974899.1"/>
</dbReference>
<reference evidence="3 4" key="1">
    <citation type="submission" date="2024-03" db="EMBL/GenBank/DDBJ databases">
        <authorList>
            <person name="Brejova B."/>
        </authorList>
    </citation>
    <scope>NUCLEOTIDE SEQUENCE [LARGE SCALE GENOMIC DNA]</scope>
    <source>
        <strain evidence="3 4">CBS 14171</strain>
    </source>
</reference>
<dbReference type="EMBL" id="OZ022409">
    <property type="protein sequence ID" value="CAK9440633.1"/>
    <property type="molecule type" value="Genomic_DNA"/>
</dbReference>